<dbReference type="InterPro" id="IPR043502">
    <property type="entry name" value="DNA/RNA_pol_sf"/>
</dbReference>
<keyword evidence="5" id="KW-0255">Endonuclease</keyword>
<dbReference type="SUPFAM" id="SSF53098">
    <property type="entry name" value="Ribonuclease H-like"/>
    <property type="match status" value="1"/>
</dbReference>
<dbReference type="InterPro" id="IPR017856">
    <property type="entry name" value="Integrase-like_N"/>
</dbReference>
<dbReference type="SUPFAM" id="SSF56672">
    <property type="entry name" value="DNA/RNA polymerases"/>
    <property type="match status" value="1"/>
</dbReference>
<evidence type="ECO:0000256" key="1">
    <source>
        <dbReference type="ARBA" id="ARBA00022679"/>
    </source>
</evidence>
<dbReference type="InterPro" id="IPR010661">
    <property type="entry name" value="RVT_thumb"/>
</dbReference>
<keyword evidence="7" id="KW-0695">RNA-directed DNA polymerase</keyword>
<dbReference type="GO" id="GO:0008270">
    <property type="term" value="F:zinc ion binding"/>
    <property type="evidence" value="ECO:0007669"/>
    <property type="project" value="UniProtKB-KW"/>
</dbReference>
<keyword evidence="8" id="KW-0238">DNA-binding</keyword>
<evidence type="ECO:0000256" key="6">
    <source>
        <dbReference type="ARBA" id="ARBA00022801"/>
    </source>
</evidence>
<dbReference type="PANTHER" id="PTHR41694:SF3">
    <property type="entry name" value="RNA-DIRECTED DNA POLYMERASE-RELATED"/>
    <property type="match status" value="1"/>
</dbReference>
<dbReference type="PANTHER" id="PTHR41694">
    <property type="entry name" value="ENDOGENOUS RETROVIRUS GROUP K MEMBER POL PROTEIN"/>
    <property type="match status" value="1"/>
</dbReference>
<evidence type="ECO:0000256" key="8">
    <source>
        <dbReference type="ARBA" id="ARBA00023125"/>
    </source>
</evidence>
<dbReference type="GO" id="GO:0003677">
    <property type="term" value="F:DNA binding"/>
    <property type="evidence" value="ECO:0007669"/>
    <property type="project" value="UniProtKB-KW"/>
</dbReference>
<dbReference type="Gene3D" id="3.30.420.10">
    <property type="entry name" value="Ribonuclease H-like superfamily/Ribonuclease H"/>
    <property type="match status" value="2"/>
</dbReference>
<evidence type="ECO:0000256" key="2">
    <source>
        <dbReference type="ARBA" id="ARBA00022695"/>
    </source>
</evidence>
<keyword evidence="6" id="KW-0378">Hydrolase</keyword>
<dbReference type="GO" id="GO:0004523">
    <property type="term" value="F:RNA-DNA hybrid ribonuclease activity"/>
    <property type="evidence" value="ECO:0007669"/>
    <property type="project" value="InterPro"/>
</dbReference>
<keyword evidence="9" id="KW-0862">Zinc</keyword>
<keyword evidence="9" id="KW-0863">Zinc-finger</keyword>
<dbReference type="Gene3D" id="3.30.70.270">
    <property type="match status" value="1"/>
</dbReference>
<evidence type="ECO:0000256" key="9">
    <source>
        <dbReference type="PROSITE-ProRule" id="PRU00450"/>
    </source>
</evidence>
<protein>
    <submittedName>
        <fullName evidence="12">POK6 protein</fullName>
    </submittedName>
</protein>
<accession>A0A7K6MT57</accession>
<dbReference type="Gene3D" id="1.10.10.200">
    <property type="match status" value="1"/>
</dbReference>
<keyword evidence="4" id="KW-0479">Metal-binding</keyword>
<keyword evidence="1" id="KW-0808">Transferase</keyword>
<dbReference type="InterPro" id="IPR012337">
    <property type="entry name" value="RNaseH-like_sf"/>
</dbReference>
<gene>
    <name evidence="12" type="primary">Ervk6_2</name>
    <name evidence="12" type="ORF">PANBIA_R04664</name>
</gene>
<evidence type="ECO:0000313" key="13">
    <source>
        <dbReference type="Proteomes" id="UP000545574"/>
    </source>
</evidence>
<evidence type="ECO:0000313" key="12">
    <source>
        <dbReference type="EMBL" id="NWW39955.1"/>
    </source>
</evidence>
<organism evidence="12 13">
    <name type="scientific">Panurus biarmicus</name>
    <name type="common">Bearded tit</name>
    <dbReference type="NCBI Taxonomy" id="181101"/>
    <lineage>
        <taxon>Eukaryota</taxon>
        <taxon>Metazoa</taxon>
        <taxon>Chordata</taxon>
        <taxon>Craniata</taxon>
        <taxon>Vertebrata</taxon>
        <taxon>Euteleostomi</taxon>
        <taxon>Archelosauria</taxon>
        <taxon>Archosauria</taxon>
        <taxon>Dinosauria</taxon>
        <taxon>Saurischia</taxon>
        <taxon>Theropoda</taxon>
        <taxon>Coelurosauria</taxon>
        <taxon>Aves</taxon>
        <taxon>Neognathae</taxon>
        <taxon>Neoaves</taxon>
        <taxon>Telluraves</taxon>
        <taxon>Australaves</taxon>
        <taxon>Passeriformes</taxon>
        <taxon>Sylvioidea</taxon>
        <taxon>Sylviidae</taxon>
        <taxon>Sylviidae incertae sedis</taxon>
        <taxon>Panurus</taxon>
    </lineage>
</organism>
<sequence length="471" mass="53204">ASEKVQKTSPWKYLGWRIGMHSFLAQSLQISTEIKTIHDAQKLLGTINWVRPLLGISNADLESLFALLGGQPDLLSPRHLNAEAQAALQKVADAISQRQPARWAPELPLWLIILNPSRQPHALIFQWDSEKTEPLLIIEWVFLPNNMTKYDVMAMLIVKPRQRLTTLAGKDLDRIYLPLTTFYLNWLLQMSEKMQIALADYPGQISIHPPKHKLLSSSFNLLPKPKRSETPLRAMTIFTDGSRKTHKSVIVRRDSETGTWQSDVAVVEGSPQIVELAAVVRVFQKFSTHIYLITDSAYVSGIVHRAENSVLKNVKNNILFSWLKLLVYLLDQRTALYFVMHTRSHSNLPGFLTEGNAQADLLTLSVQHVLLNKIEQARLNHSFFHWNAGALVRIFKLTPAQACNIIAVCPDCQCYSLPNVNTGVNPRGLQSLQIWQTDVTHFPEFGHLKFVHASIDTYSGALFASAHMGEM</sequence>
<dbReference type="AlphaFoldDB" id="A0A7K6MT57"/>
<dbReference type="InterPro" id="IPR003308">
    <property type="entry name" value="Integrase_Zn-bd_dom_N"/>
</dbReference>
<feature type="domain" description="Integrase-type" evidence="10">
    <location>
        <begin position="372"/>
        <end position="413"/>
    </location>
</feature>
<dbReference type="PROSITE" id="PS50876">
    <property type="entry name" value="ZF_INTEGRASE"/>
    <property type="match status" value="1"/>
</dbReference>
<evidence type="ECO:0000256" key="7">
    <source>
        <dbReference type="ARBA" id="ARBA00022918"/>
    </source>
</evidence>
<dbReference type="GO" id="GO:0035613">
    <property type="term" value="F:RNA stem-loop binding"/>
    <property type="evidence" value="ECO:0007669"/>
    <property type="project" value="TreeGrafter"/>
</dbReference>
<keyword evidence="3" id="KW-0540">Nuclease</keyword>
<keyword evidence="2" id="KW-0548">Nucleotidyltransferase</keyword>
<dbReference type="EMBL" id="VZRT01004126">
    <property type="protein sequence ID" value="NWW39955.1"/>
    <property type="molecule type" value="Genomic_DNA"/>
</dbReference>
<feature type="domain" description="RNase H type-1" evidence="11">
    <location>
        <begin position="231"/>
        <end position="368"/>
    </location>
</feature>
<name>A0A7K6MT57_PANBI</name>
<feature type="non-terminal residue" evidence="12">
    <location>
        <position position="471"/>
    </location>
</feature>
<dbReference type="SUPFAM" id="SSF46919">
    <property type="entry name" value="N-terminal Zn binding domain of HIV integrase"/>
    <property type="match status" value="1"/>
</dbReference>
<evidence type="ECO:0000256" key="4">
    <source>
        <dbReference type="ARBA" id="ARBA00022723"/>
    </source>
</evidence>
<dbReference type="Pfam" id="PF02022">
    <property type="entry name" value="Integrase_Zn"/>
    <property type="match status" value="1"/>
</dbReference>
<dbReference type="GO" id="GO:0003964">
    <property type="term" value="F:RNA-directed DNA polymerase activity"/>
    <property type="evidence" value="ECO:0007669"/>
    <property type="project" value="UniProtKB-KW"/>
</dbReference>
<proteinExistence type="predicted"/>
<dbReference type="Pfam" id="PF06817">
    <property type="entry name" value="RVT_thumb"/>
    <property type="match status" value="1"/>
</dbReference>
<reference evidence="12 13" key="1">
    <citation type="submission" date="2019-09" db="EMBL/GenBank/DDBJ databases">
        <title>Bird 10,000 Genomes (B10K) Project - Family phase.</title>
        <authorList>
            <person name="Zhang G."/>
        </authorList>
    </citation>
    <scope>NUCLEOTIDE SEQUENCE [LARGE SCALE GENOMIC DNA]</scope>
    <source>
        <strain evidence="12">B10K-DU-030-18</strain>
    </source>
</reference>
<dbReference type="InterPro" id="IPR043128">
    <property type="entry name" value="Rev_trsase/Diguanyl_cyclase"/>
</dbReference>
<dbReference type="PROSITE" id="PS50879">
    <property type="entry name" value="RNASE_H_1"/>
    <property type="match status" value="1"/>
</dbReference>
<evidence type="ECO:0000259" key="10">
    <source>
        <dbReference type="PROSITE" id="PS50876"/>
    </source>
</evidence>
<comment type="caution">
    <text evidence="12">The sequence shown here is derived from an EMBL/GenBank/DDBJ whole genome shotgun (WGS) entry which is preliminary data.</text>
</comment>
<dbReference type="Proteomes" id="UP000545574">
    <property type="component" value="Unassembled WGS sequence"/>
</dbReference>
<evidence type="ECO:0000259" key="11">
    <source>
        <dbReference type="PROSITE" id="PS50879"/>
    </source>
</evidence>
<keyword evidence="13" id="KW-1185">Reference proteome</keyword>
<evidence type="ECO:0000256" key="5">
    <source>
        <dbReference type="ARBA" id="ARBA00022759"/>
    </source>
</evidence>
<dbReference type="InterPro" id="IPR002156">
    <property type="entry name" value="RNaseH_domain"/>
</dbReference>
<dbReference type="Pfam" id="PF00075">
    <property type="entry name" value="RNase_H"/>
    <property type="match status" value="1"/>
</dbReference>
<dbReference type="InterPro" id="IPR036397">
    <property type="entry name" value="RNaseH_sf"/>
</dbReference>
<evidence type="ECO:0000256" key="3">
    <source>
        <dbReference type="ARBA" id="ARBA00022722"/>
    </source>
</evidence>
<feature type="non-terminal residue" evidence="12">
    <location>
        <position position="1"/>
    </location>
</feature>